<feature type="transmembrane region" description="Helical" evidence="1">
    <location>
        <begin position="6"/>
        <end position="28"/>
    </location>
</feature>
<dbReference type="Proteomes" id="UP000616837">
    <property type="component" value="Unassembled WGS sequence"/>
</dbReference>
<evidence type="ECO:0000256" key="1">
    <source>
        <dbReference type="SAM" id="Phobius"/>
    </source>
</evidence>
<proteinExistence type="predicted"/>
<dbReference type="EMBL" id="JACSQW010000002">
    <property type="protein sequence ID" value="MBD7894278.1"/>
    <property type="molecule type" value="Genomic_DNA"/>
</dbReference>
<keyword evidence="3" id="KW-1185">Reference proteome</keyword>
<name>A0ABR8PAL0_9LACO</name>
<comment type="caution">
    <text evidence="2">The sequence shown here is derived from an EMBL/GenBank/DDBJ whole genome shotgun (WGS) entry which is preliminary data.</text>
</comment>
<protein>
    <submittedName>
        <fullName evidence="2">DUF3397 family protein</fullName>
    </submittedName>
</protein>
<feature type="transmembrane region" description="Helical" evidence="1">
    <location>
        <begin position="95"/>
        <end position="117"/>
    </location>
</feature>
<evidence type="ECO:0000313" key="2">
    <source>
        <dbReference type="EMBL" id="MBD7894278.1"/>
    </source>
</evidence>
<keyword evidence="1" id="KW-1133">Transmembrane helix</keyword>
<keyword evidence="1" id="KW-0472">Membrane</keyword>
<feature type="transmembrane region" description="Helical" evidence="1">
    <location>
        <begin position="65"/>
        <end position="83"/>
    </location>
</feature>
<accession>A0ABR8PAL0</accession>
<gene>
    <name evidence="2" type="ORF">H9564_00795</name>
</gene>
<sequence length="119" mass="14530">MDYRIAFLQVILLIIVWFVEDLISKVFHHYRHQHHHKHSPIIWTIILWLLSIDNIRSLYWIAYPIATWMIIAILLIIGQTIHYNEFIYRRYWPVFWRLSVIVATITFIVSLFCQNLPLI</sequence>
<reference evidence="2 3" key="1">
    <citation type="submission" date="2020-08" db="EMBL/GenBank/DDBJ databases">
        <title>A Genomic Blueprint of the Chicken Gut Microbiome.</title>
        <authorList>
            <person name="Gilroy R."/>
            <person name="Ravi A."/>
            <person name="Getino M."/>
            <person name="Pursley I."/>
            <person name="Horton D.L."/>
            <person name="Alikhan N.-F."/>
            <person name="Baker D."/>
            <person name="Gharbi K."/>
            <person name="Hall N."/>
            <person name="Watson M."/>
            <person name="Adriaenssens E.M."/>
            <person name="Foster-Nyarko E."/>
            <person name="Jarju S."/>
            <person name="Secka A."/>
            <person name="Antonio M."/>
            <person name="Oren A."/>
            <person name="Chaudhuri R."/>
            <person name="La Ragione R.M."/>
            <person name="Hildebrand F."/>
            <person name="Pallen M.J."/>
        </authorList>
    </citation>
    <scope>NUCLEOTIDE SEQUENCE [LARGE SCALE GENOMIC DNA]</scope>
    <source>
        <strain evidence="2 3">Sa3CUN2</strain>
    </source>
</reference>
<keyword evidence="1" id="KW-0812">Transmembrane</keyword>
<evidence type="ECO:0000313" key="3">
    <source>
        <dbReference type="Proteomes" id="UP000616837"/>
    </source>
</evidence>
<organism evidence="2 3">
    <name type="scientific">Limosilactobacillus avistercoris</name>
    <dbReference type="NCBI Taxonomy" id="2762243"/>
    <lineage>
        <taxon>Bacteria</taxon>
        <taxon>Bacillati</taxon>
        <taxon>Bacillota</taxon>
        <taxon>Bacilli</taxon>
        <taxon>Lactobacillales</taxon>
        <taxon>Lactobacillaceae</taxon>
        <taxon>Limosilactobacillus</taxon>
    </lineage>
</organism>
<dbReference type="RefSeq" id="WP_191683683.1">
    <property type="nucleotide sequence ID" value="NZ_JACSQW010000002.1"/>
</dbReference>